<dbReference type="EMBL" id="BIFS01000002">
    <property type="protein sequence ID" value="GCE22727.1"/>
    <property type="molecule type" value="Genomic_DNA"/>
</dbReference>
<feature type="domain" description="Response regulatory" evidence="2">
    <location>
        <begin position="8"/>
        <end position="134"/>
    </location>
</feature>
<name>A0A402AUG2_9CHLR</name>
<organism evidence="3 4">
    <name type="scientific">Dictyobacter kobayashii</name>
    <dbReference type="NCBI Taxonomy" id="2014872"/>
    <lineage>
        <taxon>Bacteria</taxon>
        <taxon>Bacillati</taxon>
        <taxon>Chloroflexota</taxon>
        <taxon>Ktedonobacteria</taxon>
        <taxon>Ktedonobacterales</taxon>
        <taxon>Dictyobacteraceae</taxon>
        <taxon>Dictyobacter</taxon>
    </lineage>
</organism>
<dbReference type="Pfam" id="PF00072">
    <property type="entry name" value="Response_reg"/>
    <property type="match status" value="1"/>
</dbReference>
<protein>
    <submittedName>
        <fullName evidence="3">Response regulator</fullName>
    </submittedName>
</protein>
<dbReference type="Proteomes" id="UP000287188">
    <property type="component" value="Unassembled WGS sequence"/>
</dbReference>
<reference evidence="4" key="1">
    <citation type="submission" date="2018-12" db="EMBL/GenBank/DDBJ databases">
        <title>Tengunoibacter tsumagoiensis gen. nov., sp. nov., Dictyobacter kobayashii sp. nov., D. alpinus sp. nov., and D. joshuensis sp. nov. and description of Dictyobacteraceae fam. nov. within the order Ktedonobacterales isolated from Tengu-no-mugimeshi.</title>
        <authorList>
            <person name="Wang C.M."/>
            <person name="Zheng Y."/>
            <person name="Sakai Y."/>
            <person name="Toyoda A."/>
            <person name="Minakuchi Y."/>
            <person name="Abe K."/>
            <person name="Yokota A."/>
            <person name="Yabe S."/>
        </authorList>
    </citation>
    <scope>NUCLEOTIDE SEQUENCE [LARGE SCALE GENOMIC DNA]</scope>
    <source>
        <strain evidence="4">Uno11</strain>
    </source>
</reference>
<dbReference type="PANTHER" id="PTHR44520">
    <property type="entry name" value="RESPONSE REGULATOR RCP1-RELATED"/>
    <property type="match status" value="1"/>
</dbReference>
<comment type="caution">
    <text evidence="3">The sequence shown here is derived from an EMBL/GenBank/DDBJ whole genome shotgun (WGS) entry which is preliminary data.</text>
</comment>
<dbReference type="PROSITE" id="PS50110">
    <property type="entry name" value="RESPONSE_REGULATORY"/>
    <property type="match status" value="1"/>
</dbReference>
<accession>A0A402AUG2</accession>
<dbReference type="RefSeq" id="WP_126555914.1">
    <property type="nucleotide sequence ID" value="NZ_BIFS01000002.1"/>
</dbReference>
<evidence type="ECO:0000313" key="4">
    <source>
        <dbReference type="Proteomes" id="UP000287188"/>
    </source>
</evidence>
<dbReference type="AlphaFoldDB" id="A0A402AUG2"/>
<evidence type="ECO:0000256" key="1">
    <source>
        <dbReference type="PROSITE-ProRule" id="PRU00169"/>
    </source>
</evidence>
<dbReference type="GO" id="GO:0000160">
    <property type="term" value="P:phosphorelay signal transduction system"/>
    <property type="evidence" value="ECO:0007669"/>
    <property type="project" value="InterPro"/>
</dbReference>
<keyword evidence="4" id="KW-1185">Reference proteome</keyword>
<evidence type="ECO:0000313" key="3">
    <source>
        <dbReference type="EMBL" id="GCE22727.1"/>
    </source>
</evidence>
<dbReference type="OrthoDB" id="9793549at2"/>
<proteinExistence type="predicted"/>
<dbReference type="SUPFAM" id="SSF52172">
    <property type="entry name" value="CheY-like"/>
    <property type="match status" value="1"/>
</dbReference>
<keyword evidence="1" id="KW-0597">Phosphoprotein</keyword>
<dbReference type="SMART" id="SM00448">
    <property type="entry name" value="REC"/>
    <property type="match status" value="1"/>
</dbReference>
<feature type="modified residue" description="4-aspartylphosphate" evidence="1">
    <location>
        <position position="67"/>
    </location>
</feature>
<evidence type="ECO:0000259" key="2">
    <source>
        <dbReference type="PROSITE" id="PS50110"/>
    </source>
</evidence>
<dbReference type="InterPro" id="IPR011006">
    <property type="entry name" value="CheY-like_superfamily"/>
</dbReference>
<sequence length="149" mass="16991">MQSEMGSPVMIIEDNNYDFEILQWAFSKLATHTPLLHFKNGEQALAFLQSSNDFLSPSPTPSVILLDLTLQDMDGQEILGIIKRDEKLKKIPVIIWTSSANDERIAACFQLGANSYMIKPTKRENFLQSAKFLQSYWSKTQNETSIYQP</sequence>
<dbReference type="Gene3D" id="3.40.50.2300">
    <property type="match status" value="1"/>
</dbReference>
<dbReference type="InterPro" id="IPR001789">
    <property type="entry name" value="Sig_transdc_resp-reg_receiver"/>
</dbReference>
<dbReference type="CDD" id="cd17557">
    <property type="entry name" value="REC_Rcp-like"/>
    <property type="match status" value="1"/>
</dbReference>
<dbReference type="InterPro" id="IPR052893">
    <property type="entry name" value="TCS_response_regulator"/>
</dbReference>
<gene>
    <name evidence="3" type="ORF">KDK_65270</name>
</gene>